<protein>
    <submittedName>
        <fullName evidence="2">Uncharacterized protein</fullName>
    </submittedName>
</protein>
<dbReference type="AlphaFoldDB" id="A0A7D5QGL1"/>
<dbReference type="OrthoDB" id="381501at2157"/>
<reference evidence="2 3" key="1">
    <citation type="submission" date="2020-06" db="EMBL/GenBank/DDBJ databases">
        <title>NJ-3-1, isolated from saline soil.</title>
        <authorList>
            <person name="Cui H.L."/>
            <person name="Shi X."/>
        </authorList>
    </citation>
    <scope>NUCLEOTIDE SEQUENCE [LARGE SCALE GENOMIC DNA]</scope>
    <source>
        <strain evidence="2 3">NJ-3-1</strain>
    </source>
</reference>
<gene>
    <name evidence="2" type="ORF">HUG12_10525</name>
</gene>
<evidence type="ECO:0000313" key="2">
    <source>
        <dbReference type="EMBL" id="QLG62142.1"/>
    </source>
</evidence>
<evidence type="ECO:0000313" key="3">
    <source>
        <dbReference type="Proteomes" id="UP000509626"/>
    </source>
</evidence>
<dbReference type="GeneID" id="56037898"/>
<feature type="transmembrane region" description="Helical" evidence="1">
    <location>
        <begin position="41"/>
        <end position="59"/>
    </location>
</feature>
<evidence type="ECO:0000256" key="1">
    <source>
        <dbReference type="SAM" id="Phobius"/>
    </source>
</evidence>
<dbReference type="EMBL" id="CP058579">
    <property type="protein sequence ID" value="QLG62142.1"/>
    <property type="molecule type" value="Genomic_DNA"/>
</dbReference>
<feature type="transmembrane region" description="Helical" evidence="1">
    <location>
        <begin position="7"/>
        <end position="29"/>
    </location>
</feature>
<sequence length="84" mass="8883">MNGRTKGLVYLAVAALTLLALFALAVLPVAAPGLPFVDTTAYSFALLVLMVVAFPLLWVGGRRTMESLQGDLVEEDGPNGERHG</sequence>
<name>A0A7D5QGL1_9EURY</name>
<dbReference type="RefSeq" id="WP_179268727.1">
    <property type="nucleotide sequence ID" value="NZ_CP058579.1"/>
</dbReference>
<keyword evidence="1" id="KW-0472">Membrane</keyword>
<keyword evidence="3" id="KW-1185">Reference proteome</keyword>
<keyword evidence="1" id="KW-1133">Transmembrane helix</keyword>
<organism evidence="2 3">
    <name type="scientific">Halorarum salinum</name>
    <dbReference type="NCBI Taxonomy" id="2743089"/>
    <lineage>
        <taxon>Archaea</taxon>
        <taxon>Methanobacteriati</taxon>
        <taxon>Methanobacteriota</taxon>
        <taxon>Stenosarchaea group</taxon>
        <taxon>Halobacteria</taxon>
        <taxon>Halobacteriales</taxon>
        <taxon>Haloferacaceae</taxon>
        <taxon>Halorarum</taxon>
    </lineage>
</organism>
<accession>A0A7D5QGL1</accession>
<proteinExistence type="predicted"/>
<dbReference type="KEGG" id="halu:HUG12_10525"/>
<keyword evidence="1" id="KW-0812">Transmembrane</keyword>
<dbReference type="Proteomes" id="UP000509626">
    <property type="component" value="Chromosome"/>
</dbReference>